<keyword evidence="10" id="KW-0175">Coiled coil</keyword>
<evidence type="ECO:0000256" key="2">
    <source>
        <dbReference type="ARBA" id="ARBA00015195"/>
    </source>
</evidence>
<name>A0A1A9Z0V6_GLOPL</name>
<feature type="coiled-coil region" evidence="10">
    <location>
        <begin position="23"/>
        <end position="50"/>
    </location>
</feature>
<dbReference type="AlphaFoldDB" id="A0A1A9Z0V6"/>
<keyword evidence="5" id="KW-0717">Septation</keyword>
<evidence type="ECO:0000256" key="8">
    <source>
        <dbReference type="ARBA" id="ARBA00026068"/>
    </source>
</evidence>
<sequence length="141" mass="16016">MEQPVDIQIFGRTLRINCPEEKRAELKQAAKYLEKQLQELKERSKISNLEQLLFISALNICYDLNQEKSKFQNYSTSIDRGIQSLKDIVSRAISEHNSQIIEGKNNLYKYSGPPAFGPVPDKFSPPKGCTPTTAPTIFLLI</sequence>
<keyword evidence="12" id="KW-1185">Reference proteome</keyword>
<dbReference type="SUPFAM" id="SSF102829">
    <property type="entry name" value="Cell division protein ZapA-like"/>
    <property type="match status" value="1"/>
</dbReference>
<organism evidence="11 12">
    <name type="scientific">Glossina pallidipes</name>
    <name type="common">Tsetse fly</name>
    <dbReference type="NCBI Taxonomy" id="7398"/>
    <lineage>
        <taxon>Eukaryota</taxon>
        <taxon>Metazoa</taxon>
        <taxon>Ecdysozoa</taxon>
        <taxon>Arthropoda</taxon>
        <taxon>Hexapoda</taxon>
        <taxon>Insecta</taxon>
        <taxon>Pterygota</taxon>
        <taxon>Neoptera</taxon>
        <taxon>Endopterygota</taxon>
        <taxon>Diptera</taxon>
        <taxon>Brachycera</taxon>
        <taxon>Muscomorpha</taxon>
        <taxon>Hippoboscoidea</taxon>
        <taxon>Glossinidae</taxon>
        <taxon>Glossina</taxon>
    </lineage>
</organism>
<dbReference type="GO" id="GO:0005829">
    <property type="term" value="C:cytosol"/>
    <property type="evidence" value="ECO:0007669"/>
    <property type="project" value="TreeGrafter"/>
</dbReference>
<accession>A0A1A9Z0V6</accession>
<dbReference type="Proteomes" id="UP000092445">
    <property type="component" value="Unassembled WGS sequence"/>
</dbReference>
<dbReference type="Gene3D" id="3.30.160.880">
    <property type="entry name" value="Cell division protein ZapA protomer, N-terminal domain"/>
    <property type="match status" value="1"/>
</dbReference>
<reference evidence="12" key="1">
    <citation type="submission" date="2014-03" db="EMBL/GenBank/DDBJ databases">
        <authorList>
            <person name="Aksoy S."/>
            <person name="Warren W."/>
            <person name="Wilson R.K."/>
        </authorList>
    </citation>
    <scope>NUCLEOTIDE SEQUENCE [LARGE SCALE GENOMIC DNA]</scope>
    <source>
        <strain evidence="12">IAEA</strain>
    </source>
</reference>
<keyword evidence="6" id="KW-0131">Cell cycle</keyword>
<dbReference type="Gene3D" id="1.20.5.50">
    <property type="match status" value="1"/>
</dbReference>
<dbReference type="STRING" id="7398.A0A1A9Z0V6"/>
<evidence type="ECO:0000256" key="9">
    <source>
        <dbReference type="ARBA" id="ARBA00033158"/>
    </source>
</evidence>
<dbReference type="Pfam" id="PF05164">
    <property type="entry name" value="ZapA"/>
    <property type="match status" value="1"/>
</dbReference>
<comment type="function">
    <text evidence="7">Activator of cell division through the inhibition of FtsZ GTPase activity, therefore promoting FtsZ assembly into bundles of protofilaments necessary for the formation of the division Z ring. It is recruited early at mid-cell but it is not essential for cell division.</text>
</comment>
<evidence type="ECO:0000313" key="11">
    <source>
        <dbReference type="EnsemblMetazoa" id="GPAI000579-PA"/>
    </source>
</evidence>
<dbReference type="PANTHER" id="PTHR34981">
    <property type="entry name" value="CELL DIVISION PROTEIN ZAPA"/>
    <property type="match status" value="1"/>
</dbReference>
<evidence type="ECO:0000313" key="12">
    <source>
        <dbReference type="Proteomes" id="UP000092445"/>
    </source>
</evidence>
<reference evidence="11" key="2">
    <citation type="submission" date="2020-05" db="UniProtKB">
        <authorList>
            <consortium name="EnsemblMetazoa"/>
        </authorList>
    </citation>
    <scope>IDENTIFICATION</scope>
    <source>
        <strain evidence="11">IAEA</strain>
    </source>
</reference>
<dbReference type="InterPro" id="IPR036192">
    <property type="entry name" value="Cell_div_ZapA-like_sf"/>
</dbReference>
<protein>
    <recommendedName>
        <fullName evidence="2">Cell division protein ZapA</fullName>
    </recommendedName>
    <alternativeName>
        <fullName evidence="9">Z ring-associated protein ZapA</fullName>
    </alternativeName>
</protein>
<comment type="subcellular location">
    <subcellularLocation>
        <location evidence="1">Cytoplasm</location>
    </subcellularLocation>
</comment>
<proteinExistence type="predicted"/>
<evidence type="ECO:0000256" key="4">
    <source>
        <dbReference type="ARBA" id="ARBA00022618"/>
    </source>
</evidence>
<dbReference type="PANTHER" id="PTHR34981:SF1">
    <property type="entry name" value="CELL DIVISION PROTEIN ZAPA"/>
    <property type="match status" value="1"/>
</dbReference>
<dbReference type="VEuPathDB" id="VectorBase:GPAI000579"/>
<dbReference type="EnsemblMetazoa" id="GPAI000579-RA">
    <property type="protein sequence ID" value="GPAI000579-PA"/>
    <property type="gene ID" value="GPAI000579"/>
</dbReference>
<evidence type="ECO:0000256" key="7">
    <source>
        <dbReference type="ARBA" id="ARBA00024910"/>
    </source>
</evidence>
<dbReference type="InterPro" id="IPR042233">
    <property type="entry name" value="Cell_div_ZapA_N"/>
</dbReference>
<dbReference type="GO" id="GO:0032153">
    <property type="term" value="C:cell division site"/>
    <property type="evidence" value="ECO:0007669"/>
    <property type="project" value="TreeGrafter"/>
</dbReference>
<evidence type="ECO:0000256" key="3">
    <source>
        <dbReference type="ARBA" id="ARBA00022490"/>
    </source>
</evidence>
<evidence type="ECO:0000256" key="6">
    <source>
        <dbReference type="ARBA" id="ARBA00023306"/>
    </source>
</evidence>
<evidence type="ECO:0000256" key="10">
    <source>
        <dbReference type="SAM" id="Coils"/>
    </source>
</evidence>
<dbReference type="NCBIfam" id="NF008209">
    <property type="entry name" value="PRK10972.1"/>
    <property type="match status" value="1"/>
</dbReference>
<keyword evidence="4" id="KW-0132">Cell division</keyword>
<dbReference type="GO" id="GO:0051301">
    <property type="term" value="P:cell division"/>
    <property type="evidence" value="ECO:0007669"/>
    <property type="project" value="UniProtKB-KW"/>
</dbReference>
<keyword evidence="3" id="KW-0963">Cytoplasm</keyword>
<comment type="subunit">
    <text evidence="8">Homodimer. Interacts with FtsZ.</text>
</comment>
<dbReference type="InterPro" id="IPR007838">
    <property type="entry name" value="Cell_div_ZapA-like"/>
</dbReference>
<dbReference type="GO" id="GO:0000921">
    <property type="term" value="P:septin ring assembly"/>
    <property type="evidence" value="ECO:0007669"/>
    <property type="project" value="TreeGrafter"/>
</dbReference>
<evidence type="ECO:0000256" key="5">
    <source>
        <dbReference type="ARBA" id="ARBA00023210"/>
    </source>
</evidence>
<evidence type="ECO:0000256" key="1">
    <source>
        <dbReference type="ARBA" id="ARBA00004496"/>
    </source>
</evidence>